<dbReference type="EMBL" id="CP039355">
    <property type="protein sequence ID" value="QCE13664.1"/>
    <property type="molecule type" value="Genomic_DNA"/>
</dbReference>
<comment type="subcellular location">
    <subcellularLocation>
        <location evidence="1">Nucleus</location>
    </subcellularLocation>
</comment>
<dbReference type="InterPro" id="IPR036280">
    <property type="entry name" value="Multihaem_cyt_sf"/>
</dbReference>
<dbReference type="PANTHER" id="PTHR31747">
    <property type="entry name" value="PROTEIN LSD1"/>
    <property type="match status" value="1"/>
</dbReference>
<dbReference type="Pfam" id="PF06943">
    <property type="entry name" value="zf-LSD1"/>
    <property type="match status" value="3"/>
</dbReference>
<feature type="domain" description="Zinc finger LSD1-type" evidence="3">
    <location>
        <begin position="7"/>
        <end position="31"/>
    </location>
</feature>
<evidence type="ECO:0000259" key="3">
    <source>
        <dbReference type="Pfam" id="PF06943"/>
    </source>
</evidence>
<sequence length="168" mass="18060">MRSQLVCNGCRNILVYPRGASDVCCALCHTVSSVLPPGMEVSQIYCGGCRTLLMYARGATSVGCSCCLSINLVPESNQVSHINCRNCRTILMYPYGAPSVKCAICHYITSVGITNGRLPVPVQRPNGTVSSTSSSMPHSRSQTVVVENPMSIDSSGKLEFVKKLVERP</sequence>
<proteinExistence type="predicted"/>
<gene>
    <name evidence="4" type="ORF">DEO72_LG11g659</name>
</gene>
<dbReference type="GO" id="GO:0005634">
    <property type="term" value="C:nucleus"/>
    <property type="evidence" value="ECO:0007669"/>
    <property type="project" value="UniProtKB-SubCell"/>
</dbReference>
<evidence type="ECO:0000313" key="4">
    <source>
        <dbReference type="EMBL" id="QCE13664.1"/>
    </source>
</evidence>
<dbReference type="InterPro" id="IPR005735">
    <property type="entry name" value="Znf_LSD1"/>
</dbReference>
<name>A0A4D6NLW8_VIGUN</name>
<feature type="domain" description="Zinc finger LSD1-type" evidence="3">
    <location>
        <begin position="46"/>
        <end position="69"/>
    </location>
</feature>
<feature type="domain" description="Zinc finger LSD1-type" evidence="3">
    <location>
        <begin position="84"/>
        <end position="108"/>
    </location>
</feature>
<evidence type="ECO:0000256" key="1">
    <source>
        <dbReference type="ARBA" id="ARBA00004123"/>
    </source>
</evidence>
<dbReference type="InterPro" id="IPR040319">
    <property type="entry name" value="LSD1-like"/>
</dbReference>
<reference evidence="4 5" key="1">
    <citation type="submission" date="2019-04" db="EMBL/GenBank/DDBJ databases">
        <title>An improved genome assembly and genetic linkage map for asparagus bean, Vigna unguiculata ssp. sesquipedialis.</title>
        <authorList>
            <person name="Xia Q."/>
            <person name="Zhang R."/>
            <person name="Dong Y."/>
        </authorList>
    </citation>
    <scope>NUCLEOTIDE SEQUENCE [LARGE SCALE GENOMIC DNA]</scope>
    <source>
        <tissue evidence="4">Leaf</tissue>
    </source>
</reference>
<dbReference type="Proteomes" id="UP000501690">
    <property type="component" value="Linkage Group LG11"/>
</dbReference>
<organism evidence="4 5">
    <name type="scientific">Vigna unguiculata</name>
    <name type="common">Cowpea</name>
    <dbReference type="NCBI Taxonomy" id="3917"/>
    <lineage>
        <taxon>Eukaryota</taxon>
        <taxon>Viridiplantae</taxon>
        <taxon>Streptophyta</taxon>
        <taxon>Embryophyta</taxon>
        <taxon>Tracheophyta</taxon>
        <taxon>Spermatophyta</taxon>
        <taxon>Magnoliopsida</taxon>
        <taxon>eudicotyledons</taxon>
        <taxon>Gunneridae</taxon>
        <taxon>Pentapetalae</taxon>
        <taxon>rosids</taxon>
        <taxon>fabids</taxon>
        <taxon>Fabales</taxon>
        <taxon>Fabaceae</taxon>
        <taxon>Papilionoideae</taxon>
        <taxon>50 kb inversion clade</taxon>
        <taxon>NPAAA clade</taxon>
        <taxon>indigoferoid/millettioid clade</taxon>
        <taxon>Phaseoleae</taxon>
        <taxon>Vigna</taxon>
    </lineage>
</organism>
<protein>
    <submittedName>
        <fullName evidence="4">Multihem cytochrome</fullName>
    </submittedName>
</protein>
<dbReference type="NCBIfam" id="TIGR01053">
    <property type="entry name" value="LSD1"/>
    <property type="match status" value="3"/>
</dbReference>
<accession>A0A4D6NLW8</accession>
<keyword evidence="5" id="KW-1185">Reference proteome</keyword>
<evidence type="ECO:0000313" key="5">
    <source>
        <dbReference type="Proteomes" id="UP000501690"/>
    </source>
</evidence>
<dbReference type="PANTHER" id="PTHR31747:SF3">
    <property type="entry name" value="PROTEIN LSD1"/>
    <property type="match status" value="1"/>
</dbReference>
<keyword evidence="2" id="KW-0539">Nucleus</keyword>
<dbReference type="SUPFAM" id="SSF48695">
    <property type="entry name" value="Multiheme cytochromes"/>
    <property type="match status" value="1"/>
</dbReference>
<evidence type="ECO:0000256" key="2">
    <source>
        <dbReference type="ARBA" id="ARBA00023242"/>
    </source>
</evidence>
<dbReference type="AlphaFoldDB" id="A0A4D6NLW8"/>